<dbReference type="RefSeq" id="XP_056748878.1">
    <property type="nucleotide sequence ID" value="XM_056900210.1"/>
</dbReference>
<reference evidence="2" key="2">
    <citation type="submission" date="2023-01" db="EMBL/GenBank/DDBJ databases">
        <authorList>
            <person name="Petersen C."/>
        </authorList>
    </citation>
    <scope>NUCLEOTIDE SEQUENCE</scope>
    <source>
        <strain evidence="2">IBT 12815</strain>
    </source>
</reference>
<gene>
    <name evidence="2" type="ORF">N7537_009156</name>
</gene>
<organism evidence="2 3">
    <name type="scientific">Penicillium hordei</name>
    <dbReference type="NCBI Taxonomy" id="40994"/>
    <lineage>
        <taxon>Eukaryota</taxon>
        <taxon>Fungi</taxon>
        <taxon>Dikarya</taxon>
        <taxon>Ascomycota</taxon>
        <taxon>Pezizomycotina</taxon>
        <taxon>Eurotiomycetes</taxon>
        <taxon>Eurotiomycetidae</taxon>
        <taxon>Eurotiales</taxon>
        <taxon>Aspergillaceae</taxon>
        <taxon>Penicillium</taxon>
    </lineage>
</organism>
<dbReference type="Proteomes" id="UP001213799">
    <property type="component" value="Unassembled WGS sequence"/>
</dbReference>
<evidence type="ECO:0000256" key="1">
    <source>
        <dbReference type="SAM" id="MobiDB-lite"/>
    </source>
</evidence>
<comment type="caution">
    <text evidence="2">The sequence shown here is derived from an EMBL/GenBank/DDBJ whole genome shotgun (WGS) entry which is preliminary data.</text>
</comment>
<dbReference type="GeneID" id="81590452"/>
<keyword evidence="3" id="KW-1185">Reference proteome</keyword>
<reference evidence="2" key="1">
    <citation type="journal article" date="2023" name="IMA Fungus">
        <title>Comparative genomic study of the Penicillium genus elucidates a diverse pangenome and 15 lateral gene transfer events.</title>
        <authorList>
            <person name="Petersen C."/>
            <person name="Sorensen T."/>
            <person name="Nielsen M.R."/>
            <person name="Sondergaard T.E."/>
            <person name="Sorensen J.L."/>
            <person name="Fitzpatrick D.A."/>
            <person name="Frisvad J.C."/>
            <person name="Nielsen K.L."/>
        </authorList>
    </citation>
    <scope>NUCLEOTIDE SEQUENCE</scope>
    <source>
        <strain evidence="2">IBT 12815</strain>
    </source>
</reference>
<evidence type="ECO:0000313" key="3">
    <source>
        <dbReference type="Proteomes" id="UP001213799"/>
    </source>
</evidence>
<dbReference type="EMBL" id="JAQJAE010000005">
    <property type="protein sequence ID" value="KAJ5592252.1"/>
    <property type="molecule type" value="Genomic_DNA"/>
</dbReference>
<sequence length="63" mass="6505">MSLKSFSRGNAGFGRSAANGTNFIGRGGNTGGGRYRAPLDDSKKGIAANHGSRRIPVDRSGPK</sequence>
<feature type="region of interest" description="Disordered" evidence="1">
    <location>
        <begin position="1"/>
        <end position="63"/>
    </location>
</feature>
<dbReference type="AlphaFoldDB" id="A0AAD6DS99"/>
<name>A0AAD6DS99_9EURO</name>
<feature type="compositionally biased region" description="Gly residues" evidence="1">
    <location>
        <begin position="25"/>
        <end position="34"/>
    </location>
</feature>
<evidence type="ECO:0000313" key="2">
    <source>
        <dbReference type="EMBL" id="KAJ5592252.1"/>
    </source>
</evidence>
<proteinExistence type="predicted"/>
<protein>
    <submittedName>
        <fullName evidence="2">Uncharacterized protein</fullName>
    </submittedName>
</protein>
<accession>A0AAD6DS99</accession>